<evidence type="ECO:0000313" key="2">
    <source>
        <dbReference type="EMBL" id="KAJ1175021.1"/>
    </source>
</evidence>
<evidence type="ECO:0000313" key="3">
    <source>
        <dbReference type="Proteomes" id="UP001066276"/>
    </source>
</evidence>
<organism evidence="2 3">
    <name type="scientific">Pleurodeles waltl</name>
    <name type="common">Iberian ribbed newt</name>
    <dbReference type="NCBI Taxonomy" id="8319"/>
    <lineage>
        <taxon>Eukaryota</taxon>
        <taxon>Metazoa</taxon>
        <taxon>Chordata</taxon>
        <taxon>Craniata</taxon>
        <taxon>Vertebrata</taxon>
        <taxon>Euteleostomi</taxon>
        <taxon>Amphibia</taxon>
        <taxon>Batrachia</taxon>
        <taxon>Caudata</taxon>
        <taxon>Salamandroidea</taxon>
        <taxon>Salamandridae</taxon>
        <taxon>Pleurodelinae</taxon>
        <taxon>Pleurodeles</taxon>
    </lineage>
</organism>
<name>A0AAV7TF66_PLEWA</name>
<reference evidence="2" key="1">
    <citation type="journal article" date="2022" name="bioRxiv">
        <title>Sequencing and chromosome-scale assembly of the giantPleurodeles waltlgenome.</title>
        <authorList>
            <person name="Brown T."/>
            <person name="Elewa A."/>
            <person name="Iarovenko S."/>
            <person name="Subramanian E."/>
            <person name="Araus A.J."/>
            <person name="Petzold A."/>
            <person name="Susuki M."/>
            <person name="Suzuki K.-i.T."/>
            <person name="Hayashi T."/>
            <person name="Toyoda A."/>
            <person name="Oliveira C."/>
            <person name="Osipova E."/>
            <person name="Leigh N.D."/>
            <person name="Simon A."/>
            <person name="Yun M.H."/>
        </authorList>
    </citation>
    <scope>NUCLEOTIDE SEQUENCE</scope>
    <source>
        <strain evidence="2">20211129_DDA</strain>
        <tissue evidence="2">Liver</tissue>
    </source>
</reference>
<dbReference type="AlphaFoldDB" id="A0AAV7TF66"/>
<feature type="compositionally biased region" description="Low complexity" evidence="1">
    <location>
        <begin position="1"/>
        <end position="17"/>
    </location>
</feature>
<sequence length="116" mass="12761">MRLRAATAPRKATPRPLTDTRWRKDASERRANRRTLLLATITVTGKPASSSTILIASRSGDTLTFLPLMLFCLHFLHFYCGDAHAMTAAATPSDKALFGLLKPTHTCSNTPCDSMR</sequence>
<protein>
    <submittedName>
        <fullName evidence="2">Uncharacterized protein</fullName>
    </submittedName>
</protein>
<gene>
    <name evidence="2" type="ORF">NDU88_000312</name>
</gene>
<feature type="region of interest" description="Disordered" evidence="1">
    <location>
        <begin position="1"/>
        <end position="28"/>
    </location>
</feature>
<proteinExistence type="predicted"/>
<accession>A0AAV7TF66</accession>
<dbReference type="EMBL" id="JANPWB010000006">
    <property type="protein sequence ID" value="KAJ1175021.1"/>
    <property type="molecule type" value="Genomic_DNA"/>
</dbReference>
<evidence type="ECO:0000256" key="1">
    <source>
        <dbReference type="SAM" id="MobiDB-lite"/>
    </source>
</evidence>
<dbReference type="Proteomes" id="UP001066276">
    <property type="component" value="Chromosome 3_2"/>
</dbReference>
<feature type="compositionally biased region" description="Basic and acidic residues" evidence="1">
    <location>
        <begin position="18"/>
        <end position="28"/>
    </location>
</feature>
<comment type="caution">
    <text evidence="2">The sequence shown here is derived from an EMBL/GenBank/DDBJ whole genome shotgun (WGS) entry which is preliminary data.</text>
</comment>
<keyword evidence="3" id="KW-1185">Reference proteome</keyword>